<dbReference type="HOGENOM" id="CLU_116597_0_0_4"/>
<evidence type="ECO:0000256" key="2">
    <source>
        <dbReference type="ARBA" id="ARBA00022884"/>
    </source>
</evidence>
<dbReference type="InterPro" id="IPR023529">
    <property type="entry name" value="ProQ"/>
</dbReference>
<dbReference type="STRING" id="159087.Daro_0182"/>
<reference evidence="6" key="1">
    <citation type="submission" date="2005-08" db="EMBL/GenBank/DDBJ databases">
        <title>Complete sequence of Dechloromonas aromatica RCB.</title>
        <authorList>
            <person name="Salinero K.K."/>
            <person name="Copeland A."/>
            <person name="Lucas S."/>
            <person name="Lapidus A."/>
            <person name="Barry K."/>
            <person name="Detter J.C."/>
            <person name="Glavina T."/>
            <person name="Hammon N."/>
            <person name="Israni S."/>
            <person name="Pitluck S."/>
            <person name="Di Bartolo G."/>
            <person name="Trong S."/>
            <person name="Schmutz J."/>
            <person name="Larimer F."/>
            <person name="Land M."/>
            <person name="Ivanova N."/>
            <person name="Richardson P."/>
        </authorList>
    </citation>
    <scope>NUCLEOTIDE SEQUENCE</scope>
    <source>
        <strain evidence="6">RCB</strain>
    </source>
</reference>
<dbReference type="GO" id="GO:0033592">
    <property type="term" value="F:RNA strand annealing activity"/>
    <property type="evidence" value="ECO:0007669"/>
    <property type="project" value="InterPro"/>
</dbReference>
<dbReference type="InterPro" id="IPR036442">
    <property type="entry name" value="ProQ/FinO_sf"/>
</dbReference>
<dbReference type="AlphaFoldDB" id="Q47JP0"/>
<evidence type="ECO:0000256" key="4">
    <source>
        <dbReference type="SAM" id="Coils"/>
    </source>
</evidence>
<dbReference type="eggNOG" id="COG3109">
    <property type="taxonomic scope" value="Bacteria"/>
</dbReference>
<dbReference type="KEGG" id="dar:Daro_0182"/>
<keyword evidence="3" id="KW-0143">Chaperone</keyword>
<dbReference type="Pfam" id="PF04352">
    <property type="entry name" value="ProQ"/>
    <property type="match status" value="1"/>
</dbReference>
<keyword evidence="1" id="KW-0963">Cytoplasm</keyword>
<dbReference type="InterPro" id="IPR016103">
    <property type="entry name" value="ProQ/FinO"/>
</dbReference>
<accession>Q47JP0</accession>
<dbReference type="GO" id="GO:0010608">
    <property type="term" value="P:post-transcriptional regulation of gene expression"/>
    <property type="evidence" value="ECO:0007669"/>
    <property type="project" value="InterPro"/>
</dbReference>
<proteinExistence type="predicted"/>
<organism evidence="6">
    <name type="scientific">Dechloromonas aromatica (strain RCB)</name>
    <dbReference type="NCBI Taxonomy" id="159087"/>
    <lineage>
        <taxon>Bacteria</taxon>
        <taxon>Pseudomonadati</taxon>
        <taxon>Pseudomonadota</taxon>
        <taxon>Betaproteobacteria</taxon>
        <taxon>Rhodocyclales</taxon>
        <taxon>Azonexaceae</taxon>
        <taxon>Dechloromonas</taxon>
    </lineage>
</organism>
<dbReference type="OrthoDB" id="9180746at2"/>
<dbReference type="PANTHER" id="PTHR38106:SF1">
    <property type="entry name" value="RNA CHAPERONE PROQ"/>
    <property type="match status" value="1"/>
</dbReference>
<dbReference type="PANTHER" id="PTHR38106">
    <property type="entry name" value="RNA CHAPERONE PROQ"/>
    <property type="match status" value="1"/>
</dbReference>
<evidence type="ECO:0000256" key="3">
    <source>
        <dbReference type="ARBA" id="ARBA00023186"/>
    </source>
</evidence>
<keyword evidence="4" id="KW-0175">Coiled coil</keyword>
<feature type="domain" description="ProQ/FinO" evidence="5">
    <location>
        <begin position="9"/>
        <end position="116"/>
    </location>
</feature>
<dbReference type="Gene3D" id="1.10.1710.10">
    <property type="entry name" value="ProQ/FinO domain"/>
    <property type="match status" value="1"/>
</dbReference>
<gene>
    <name evidence="6" type="ordered locus">Daro_0182</name>
</gene>
<dbReference type="SMART" id="SM00945">
    <property type="entry name" value="ProQ"/>
    <property type="match status" value="1"/>
</dbReference>
<evidence type="ECO:0000256" key="1">
    <source>
        <dbReference type="ARBA" id="ARBA00022490"/>
    </source>
</evidence>
<dbReference type="EMBL" id="CP000089">
    <property type="protein sequence ID" value="AAZ44941.1"/>
    <property type="molecule type" value="Genomic_DNA"/>
</dbReference>
<dbReference type="SUPFAM" id="SSF48657">
    <property type="entry name" value="FinO-like"/>
    <property type="match status" value="1"/>
</dbReference>
<evidence type="ECO:0000313" key="6">
    <source>
        <dbReference type="EMBL" id="AAZ44941.1"/>
    </source>
</evidence>
<dbReference type="GO" id="GO:0005829">
    <property type="term" value="C:cytosol"/>
    <property type="evidence" value="ECO:0007669"/>
    <property type="project" value="TreeGrafter"/>
</dbReference>
<sequence>MTTTEAITEKPIDARALLKGLQTQFDVFRNFSPLAIGIDKQVFAQLPEVSKKALRLAMRSHTISTRYLKEMEKGTVRLNLDGTPAGEVTDENRQHAAELLRERFKKQAEQRKAAEAEAKAEQRRVEKLNQLAEKFGRK</sequence>
<name>Q47JP0_DECAR</name>
<feature type="coiled-coil region" evidence="4">
    <location>
        <begin position="97"/>
        <end position="138"/>
    </location>
</feature>
<dbReference type="GO" id="GO:0034057">
    <property type="term" value="F:RNA strand-exchange activity"/>
    <property type="evidence" value="ECO:0007669"/>
    <property type="project" value="InterPro"/>
</dbReference>
<evidence type="ECO:0000259" key="5">
    <source>
        <dbReference type="SMART" id="SM00945"/>
    </source>
</evidence>
<keyword evidence="2" id="KW-0694">RNA-binding</keyword>
<protein>
    <submittedName>
        <fullName evidence="6">ProQ activator of osmoprotectant transporter ProP</fullName>
    </submittedName>
</protein>